<evidence type="ECO:0000256" key="1">
    <source>
        <dbReference type="SAM" id="Phobius"/>
    </source>
</evidence>
<feature type="transmembrane region" description="Helical" evidence="1">
    <location>
        <begin position="12"/>
        <end position="31"/>
    </location>
</feature>
<dbReference type="Gene3D" id="3.40.190.10">
    <property type="entry name" value="Periplasmic binding protein-like II"/>
    <property type="match status" value="1"/>
</dbReference>
<evidence type="ECO:0000313" key="2">
    <source>
        <dbReference type="EMBL" id="MDQ8208694.1"/>
    </source>
</evidence>
<dbReference type="RefSeq" id="WP_308951338.1">
    <property type="nucleotide sequence ID" value="NZ_JARXHW010000037.1"/>
</dbReference>
<comment type="caution">
    <text evidence="2">The sequence shown here is derived from an EMBL/GenBank/DDBJ whole genome shotgun (WGS) entry which is preliminary data.</text>
</comment>
<sequence>MKRFFKNFSLNWIAVALLLGAFIFSAVRFYLITDENTSAEADAAGKRVIRIAHWQLEPGFRESMQWAIDTYNARPEVQAANIEIAQLALPSKFYNQFIYVHMISGTAPDIAVKRDTATIKGNALSKFFTPLGSYVEQPNPYNAPEYQVPNLPNELSQFLANAPWRDTYFDGMQSAYDPSLSDYYTIPISSWGGYRIFYNLEILQAVKSFALAAATANDAWIQPLWRSPQQTEGFIPQAAGRAWLENDQVPQTLGQFMLYCQAVKQYAEAAQQPYLTPISASSYGLDQIGNIYGEQFLSRNWKSLSLDLGSSLNTMEFIAGYERGIWDFDSPEFLEFFKLLKLFTSYYPNGFLGLDREQARRRFVLGQAAIYYAGGWDASSIYKGVNSRDKIEDRFPIEVAPSLIAAPGERWDNWIDERVTEADAKGGVPFAINKRSPNFDWALDFLQYISSHRINEAFNQRSEWLPVIVGAKPPATMQAFIPIVQGFPKSFILNMQRYDAPASIRNAYGHSMKLYLTGDIEAAEFKARMAEVLNNPKIGTRRAWLKAKQDAVDNTRANDRTLSVERLNVELGSESAGQRERALFYIGLTQGEGAHVERWWHELYPEEEYPSY</sequence>
<organism evidence="2 3">
    <name type="scientific">Thalassobacterium maritimum</name>
    <dbReference type="NCBI Taxonomy" id="3041265"/>
    <lineage>
        <taxon>Bacteria</taxon>
        <taxon>Pseudomonadati</taxon>
        <taxon>Verrucomicrobiota</taxon>
        <taxon>Opitutia</taxon>
        <taxon>Puniceicoccales</taxon>
        <taxon>Coraliomargaritaceae</taxon>
        <taxon>Thalassobacterium</taxon>
    </lineage>
</organism>
<dbReference type="InterPro" id="IPR050490">
    <property type="entry name" value="Bact_solute-bd_prot1"/>
</dbReference>
<evidence type="ECO:0008006" key="4">
    <source>
        <dbReference type="Google" id="ProtNLM"/>
    </source>
</evidence>
<keyword evidence="1" id="KW-0472">Membrane</keyword>
<dbReference type="PANTHER" id="PTHR43649">
    <property type="entry name" value="ARABINOSE-BINDING PROTEIN-RELATED"/>
    <property type="match status" value="1"/>
</dbReference>
<evidence type="ECO:0000313" key="3">
    <source>
        <dbReference type="Proteomes" id="UP001225316"/>
    </source>
</evidence>
<keyword evidence="1" id="KW-0812">Transmembrane</keyword>
<reference evidence="2 3" key="1">
    <citation type="submission" date="2023-04" db="EMBL/GenBank/DDBJ databases">
        <title>A novel bacteria isolated from coastal sediment.</title>
        <authorList>
            <person name="Liu X.-J."/>
            <person name="Du Z.-J."/>
        </authorList>
    </citation>
    <scope>NUCLEOTIDE SEQUENCE [LARGE SCALE GENOMIC DNA]</scope>
    <source>
        <strain evidence="2 3">SDUM461003</strain>
    </source>
</reference>
<accession>A0ABU1AX09</accession>
<gene>
    <name evidence="2" type="ORF">QEH52_14300</name>
</gene>
<keyword evidence="1" id="KW-1133">Transmembrane helix</keyword>
<protein>
    <recommendedName>
        <fullName evidence="4">ABC transporter substrate-binding protein</fullName>
    </recommendedName>
</protein>
<dbReference type="EMBL" id="JARXHW010000037">
    <property type="protein sequence ID" value="MDQ8208694.1"/>
    <property type="molecule type" value="Genomic_DNA"/>
</dbReference>
<name>A0ABU1AX09_9BACT</name>
<dbReference type="SUPFAM" id="SSF53850">
    <property type="entry name" value="Periplasmic binding protein-like II"/>
    <property type="match status" value="1"/>
</dbReference>
<proteinExistence type="predicted"/>
<keyword evidence="3" id="KW-1185">Reference proteome</keyword>
<dbReference type="Proteomes" id="UP001225316">
    <property type="component" value="Unassembled WGS sequence"/>
</dbReference>